<evidence type="ECO:0000313" key="4">
    <source>
        <dbReference type="Proteomes" id="UP000273405"/>
    </source>
</evidence>
<dbReference type="EMBL" id="RAWG01000014">
    <property type="protein sequence ID" value="RKH47149.1"/>
    <property type="molecule type" value="Genomic_DNA"/>
</dbReference>
<evidence type="ECO:0000259" key="2">
    <source>
        <dbReference type="Pfam" id="PF22917"/>
    </source>
</evidence>
<dbReference type="PANTHER" id="PTHR32487">
    <property type="entry name" value="3-OXO-DELTA(4,5)-STEROID 5-BETA-REDUCTASE"/>
    <property type="match status" value="1"/>
</dbReference>
<protein>
    <recommendedName>
        <fullName evidence="2">PRISE-like Rossmann-fold domain-containing protein</fullName>
    </recommendedName>
</protein>
<gene>
    <name evidence="3" type="ORF">D7X12_03745</name>
</gene>
<feature type="domain" description="PRISE-like Rossmann-fold" evidence="2">
    <location>
        <begin position="24"/>
        <end position="97"/>
    </location>
</feature>
<accession>A0A3A8NUL6</accession>
<dbReference type="InterPro" id="IPR055222">
    <property type="entry name" value="PRISE-like_Rossmann-fold"/>
</dbReference>
<dbReference type="Proteomes" id="UP000273405">
    <property type="component" value="Unassembled WGS sequence"/>
</dbReference>
<dbReference type="AlphaFoldDB" id="A0A3A8NUL6"/>
<comment type="caution">
    <text evidence="3">The sequence shown here is derived from an EMBL/GenBank/DDBJ whole genome shotgun (WGS) entry which is preliminary data.</text>
</comment>
<dbReference type="PANTHER" id="PTHR32487:SF0">
    <property type="entry name" value="3-OXO-DELTA(4,5)-STEROID 5-BETA-REDUCTASE"/>
    <property type="match status" value="1"/>
</dbReference>
<evidence type="ECO:0000313" key="3">
    <source>
        <dbReference type="EMBL" id="RKH47149.1"/>
    </source>
</evidence>
<dbReference type="Gene3D" id="3.40.50.720">
    <property type="entry name" value="NAD(P)-binding Rossmann-like Domain"/>
    <property type="match status" value="1"/>
</dbReference>
<name>A0A3A8NUL6_9BACT</name>
<feature type="region of interest" description="Disordered" evidence="1">
    <location>
        <begin position="81"/>
        <end position="103"/>
    </location>
</feature>
<reference evidence="4" key="1">
    <citation type="submission" date="2018-09" db="EMBL/GenBank/DDBJ databases">
        <authorList>
            <person name="Livingstone P.G."/>
            <person name="Whitworth D.E."/>
        </authorList>
    </citation>
    <scope>NUCLEOTIDE SEQUENCE [LARGE SCALE GENOMIC DNA]</scope>
    <source>
        <strain evidence="4">CA040B</strain>
    </source>
</reference>
<dbReference type="Pfam" id="PF22917">
    <property type="entry name" value="PRISE"/>
    <property type="match status" value="1"/>
</dbReference>
<proteinExistence type="predicted"/>
<keyword evidence="4" id="KW-1185">Reference proteome</keyword>
<evidence type="ECO:0000256" key="1">
    <source>
        <dbReference type="SAM" id="MobiDB-lite"/>
    </source>
</evidence>
<organism evidence="3 4">
    <name type="scientific">Corallococcus sicarius</name>
    <dbReference type="NCBI Taxonomy" id="2316726"/>
    <lineage>
        <taxon>Bacteria</taxon>
        <taxon>Pseudomonadati</taxon>
        <taxon>Myxococcota</taxon>
        <taxon>Myxococcia</taxon>
        <taxon>Myxococcales</taxon>
        <taxon>Cystobacterineae</taxon>
        <taxon>Myxococcaceae</taxon>
        <taxon>Corallococcus</taxon>
    </lineage>
</organism>
<sequence>MLGEGRAVDIQSPDSLGSASDWLRDVTHVFFAAYQERPDAADLTQVNVALLRNTVEALEKHAPGFRHVSFIQGGKTYGAQFGLSKTPAKETDPRRARTPSSPT</sequence>